<dbReference type="Proteomes" id="UP000309340">
    <property type="component" value="Unassembled WGS sequence"/>
</dbReference>
<dbReference type="SUPFAM" id="SSF51556">
    <property type="entry name" value="Metallo-dependent hydrolases"/>
    <property type="match status" value="1"/>
</dbReference>
<evidence type="ECO:0000259" key="4">
    <source>
        <dbReference type="Pfam" id="PF04909"/>
    </source>
</evidence>
<dbReference type="PANTHER" id="PTHR21240">
    <property type="entry name" value="2-AMINO-3-CARBOXYLMUCONATE-6-SEMIALDEHYDE DECARBOXYLASE"/>
    <property type="match status" value="1"/>
</dbReference>
<evidence type="ECO:0000313" key="6">
    <source>
        <dbReference type="Proteomes" id="UP000309340"/>
    </source>
</evidence>
<comment type="similarity">
    <text evidence="3">Belongs to the metallo-dependent hydrolases superfamily.</text>
</comment>
<dbReference type="Gene3D" id="3.20.20.140">
    <property type="entry name" value="Metal-dependent hydrolases"/>
    <property type="match status" value="1"/>
</dbReference>
<evidence type="ECO:0000313" key="5">
    <source>
        <dbReference type="EMBL" id="TKA83657.1"/>
    </source>
</evidence>
<name>A0A4U0Y2I6_9PEZI</name>
<dbReference type="InterPro" id="IPR032465">
    <property type="entry name" value="ACMSD"/>
</dbReference>
<sequence>MVPPLITLEEHFVSQHITSAPALYDGFGQDLLSKLQDLGNERIQNMDAGSVNLQIISHAPITASAEQCRQANDELAAACDQHPKRFAGFAILPMLDPHAAADELERSVRTHSFLGALVNNTTDGIFYDDEEYWPTFARAAQLDVPIYLHPSFPSDEMAEHYKGNYSDRAAFMLSIAGWGWHTETGLHVLRLFASGLFDKYPKLKIIIGHMGEMLPFAIDRILPMSKAWGPKERDLKTVWDENLWHTTSGYFSLAPLSCLLRTCRVERIMYSVDYPFSMNDKGLNFVKEIQESGLVDEEQLEMICYRNAEKLLGVKAEV</sequence>
<dbReference type="OrthoDB" id="432010at2759"/>
<organism evidence="5 6">
    <name type="scientific">Friedmanniomyces simplex</name>
    <dbReference type="NCBI Taxonomy" id="329884"/>
    <lineage>
        <taxon>Eukaryota</taxon>
        <taxon>Fungi</taxon>
        <taxon>Dikarya</taxon>
        <taxon>Ascomycota</taxon>
        <taxon>Pezizomycotina</taxon>
        <taxon>Dothideomycetes</taxon>
        <taxon>Dothideomycetidae</taxon>
        <taxon>Mycosphaerellales</taxon>
        <taxon>Teratosphaeriaceae</taxon>
        <taxon>Friedmanniomyces</taxon>
    </lineage>
</organism>
<dbReference type="GO" id="GO:0019748">
    <property type="term" value="P:secondary metabolic process"/>
    <property type="evidence" value="ECO:0007669"/>
    <property type="project" value="TreeGrafter"/>
</dbReference>
<dbReference type="GO" id="GO:0016831">
    <property type="term" value="F:carboxy-lyase activity"/>
    <property type="evidence" value="ECO:0007669"/>
    <property type="project" value="UniProtKB-KW"/>
</dbReference>
<dbReference type="Pfam" id="PF04909">
    <property type="entry name" value="Amidohydro_2"/>
    <property type="match status" value="1"/>
</dbReference>
<dbReference type="InterPro" id="IPR032466">
    <property type="entry name" value="Metal_Hydrolase"/>
</dbReference>
<dbReference type="STRING" id="329884.A0A4U0Y2I6"/>
<keyword evidence="1 3" id="KW-0210">Decarboxylase</keyword>
<dbReference type="InterPro" id="IPR006680">
    <property type="entry name" value="Amidohydro-rel"/>
</dbReference>
<evidence type="ECO:0000256" key="1">
    <source>
        <dbReference type="ARBA" id="ARBA00022793"/>
    </source>
</evidence>
<dbReference type="GO" id="GO:0016787">
    <property type="term" value="F:hydrolase activity"/>
    <property type="evidence" value="ECO:0007669"/>
    <property type="project" value="InterPro"/>
</dbReference>
<reference evidence="5 6" key="1">
    <citation type="submission" date="2017-03" db="EMBL/GenBank/DDBJ databases">
        <title>Genomes of endolithic fungi from Antarctica.</title>
        <authorList>
            <person name="Coleine C."/>
            <person name="Masonjones S."/>
            <person name="Stajich J.E."/>
        </authorList>
    </citation>
    <scope>NUCLEOTIDE SEQUENCE [LARGE SCALE GENOMIC DNA]</scope>
    <source>
        <strain evidence="5 6">CCFEE 5184</strain>
    </source>
</reference>
<evidence type="ECO:0000256" key="2">
    <source>
        <dbReference type="ARBA" id="ARBA00023239"/>
    </source>
</evidence>
<accession>A0A4U0Y2I6</accession>
<gene>
    <name evidence="5" type="ORF">B0A55_00440</name>
</gene>
<keyword evidence="2 3" id="KW-0456">Lyase</keyword>
<comment type="caution">
    <text evidence="5">The sequence shown here is derived from an EMBL/GenBank/DDBJ whole genome shotgun (WGS) entry which is preliminary data.</text>
</comment>
<dbReference type="PANTHER" id="PTHR21240:SF30">
    <property type="entry name" value="AMIDOHYDROLASE-RELATED DOMAIN-CONTAINING PROTEIN-RELATED"/>
    <property type="match status" value="1"/>
</dbReference>
<keyword evidence="6" id="KW-1185">Reference proteome</keyword>
<feature type="domain" description="Amidohydrolase-related" evidence="4">
    <location>
        <begin position="44"/>
        <end position="313"/>
    </location>
</feature>
<evidence type="ECO:0000256" key="3">
    <source>
        <dbReference type="RuleBase" id="RU366045"/>
    </source>
</evidence>
<dbReference type="AlphaFoldDB" id="A0A4U0Y2I6"/>
<protein>
    <recommendedName>
        <fullName evidence="4">Amidohydrolase-related domain-containing protein</fullName>
    </recommendedName>
</protein>
<dbReference type="GO" id="GO:0005829">
    <property type="term" value="C:cytosol"/>
    <property type="evidence" value="ECO:0007669"/>
    <property type="project" value="TreeGrafter"/>
</dbReference>
<dbReference type="EMBL" id="NAJQ01000005">
    <property type="protein sequence ID" value="TKA83657.1"/>
    <property type="molecule type" value="Genomic_DNA"/>
</dbReference>
<proteinExistence type="inferred from homology"/>